<dbReference type="CTD" id="161502"/>
<dbReference type="Pfam" id="PF24569">
    <property type="entry name" value="CFAP161"/>
    <property type="match status" value="1"/>
</dbReference>
<dbReference type="GO" id="GO:0060271">
    <property type="term" value="P:cilium assembly"/>
    <property type="evidence" value="ECO:0007669"/>
    <property type="project" value="TreeGrafter"/>
</dbReference>
<feature type="region of interest" description="Disordered" evidence="1">
    <location>
        <begin position="277"/>
        <end position="299"/>
    </location>
</feature>
<keyword evidence="2" id="KW-1185">Reference proteome</keyword>
<dbReference type="PANTHER" id="PTHR24274:SF1">
    <property type="entry name" value="CILIA- AND FLAGELLA-ASSOCIATED PROTEIN 161"/>
    <property type="match status" value="1"/>
</dbReference>
<keyword evidence="3" id="KW-0966">Cell projection</keyword>
<dbReference type="GeneID" id="115826553"/>
<dbReference type="AlphaFoldDB" id="A0A6J2WRD2"/>
<evidence type="ECO:0000313" key="2">
    <source>
        <dbReference type="Proteomes" id="UP000504632"/>
    </source>
</evidence>
<dbReference type="PANTHER" id="PTHR24274">
    <property type="entry name" value="CILIA- AND FLAGELLA-ASSOCIATED PROTEIN 161"/>
    <property type="match status" value="1"/>
</dbReference>
<organism evidence="2 3">
    <name type="scientific">Chanos chanos</name>
    <name type="common">Milkfish</name>
    <name type="synonym">Mugil chanos</name>
    <dbReference type="NCBI Taxonomy" id="29144"/>
    <lineage>
        <taxon>Eukaryota</taxon>
        <taxon>Metazoa</taxon>
        <taxon>Chordata</taxon>
        <taxon>Craniata</taxon>
        <taxon>Vertebrata</taxon>
        <taxon>Euteleostomi</taxon>
        <taxon>Actinopterygii</taxon>
        <taxon>Neopterygii</taxon>
        <taxon>Teleostei</taxon>
        <taxon>Ostariophysi</taxon>
        <taxon>Gonorynchiformes</taxon>
        <taxon>Chanidae</taxon>
        <taxon>Chanos</taxon>
    </lineage>
</organism>
<evidence type="ECO:0000313" key="3">
    <source>
        <dbReference type="RefSeq" id="XP_030646291.1"/>
    </source>
</evidence>
<keyword evidence="3" id="KW-0282">Flagellum</keyword>
<dbReference type="OrthoDB" id="2126411at2759"/>
<dbReference type="RefSeq" id="XP_030646291.1">
    <property type="nucleotide sequence ID" value="XM_030790431.1"/>
</dbReference>
<proteinExistence type="predicted"/>
<name>A0A6J2WRD2_CHACN</name>
<dbReference type="InParanoid" id="A0A6J2WRD2"/>
<feature type="compositionally biased region" description="Polar residues" evidence="1">
    <location>
        <begin position="277"/>
        <end position="291"/>
    </location>
</feature>
<keyword evidence="3" id="KW-0969">Cilium</keyword>
<evidence type="ECO:0000256" key="1">
    <source>
        <dbReference type="SAM" id="MobiDB-lite"/>
    </source>
</evidence>
<dbReference type="Proteomes" id="UP000504632">
    <property type="component" value="Chromosome 13"/>
</dbReference>
<protein>
    <submittedName>
        <fullName evidence="3">Cilia- and flagella-associated protein 161</fullName>
    </submittedName>
</protein>
<accession>A0A6J2WRD2</accession>
<reference evidence="3" key="1">
    <citation type="submission" date="2025-08" db="UniProtKB">
        <authorList>
            <consortium name="RefSeq"/>
        </authorList>
    </citation>
    <scope>IDENTIFICATION</scope>
</reference>
<dbReference type="FunCoup" id="A0A6J2WRD2">
    <property type="interactions" value="131"/>
</dbReference>
<dbReference type="GO" id="GO:0031514">
    <property type="term" value="C:motile cilium"/>
    <property type="evidence" value="ECO:0007669"/>
    <property type="project" value="TreeGrafter"/>
</dbReference>
<gene>
    <name evidence="3" type="primary">cfap161</name>
</gene>
<dbReference type="Gene3D" id="2.80.10.50">
    <property type="match status" value="1"/>
</dbReference>
<dbReference type="InterPro" id="IPR055325">
    <property type="entry name" value="CF161"/>
</dbReference>
<sequence length="299" mass="33708">MANVRTYRPSVRVGNWNEDVILEEDTLKDFLHRRERGELTVQRNGCLKQGLLKSVNLSVARDGFLHFGDVVMLVNPKGVDPHTRDACALSIIADINSIHQHPDPDSAPCLQGPCQVGGARSLDPCARNAFIISSVDGSPEGEMVKYEQCFALRTTADFTGQLFLASDITTFQKCALKSRLQEVSLVKQLDFLCWWRAVCRDPHERLEQQGFPVQVNSKVLISHCKTNQCLAALHNHTIWSVFGRDYEITAHTFLDSHKAEQDVNHWLFVTSDPSNQEQSLFTRQQETLTSDGKQDSQED</sequence>